<dbReference type="EMBL" id="CP089983">
    <property type="protein sequence ID" value="WXB03662.1"/>
    <property type="molecule type" value="Genomic_DNA"/>
</dbReference>
<feature type="domain" description="HNH nuclease" evidence="1">
    <location>
        <begin position="9"/>
        <end position="64"/>
    </location>
</feature>
<keyword evidence="3" id="KW-1185">Reference proteome</keyword>
<dbReference type="CDD" id="cd00085">
    <property type="entry name" value="HNHc"/>
    <property type="match status" value="1"/>
</dbReference>
<name>A0ABZ2KYR9_9BACT</name>
<proteinExistence type="predicted"/>
<evidence type="ECO:0000313" key="2">
    <source>
        <dbReference type="EMBL" id="WXB03662.1"/>
    </source>
</evidence>
<keyword evidence="2" id="KW-0540">Nuclease</keyword>
<accession>A0ABZ2KYR9</accession>
<keyword evidence="2" id="KW-0378">Hydrolase</keyword>
<evidence type="ECO:0000313" key="3">
    <source>
        <dbReference type="Proteomes" id="UP001374803"/>
    </source>
</evidence>
<dbReference type="Pfam" id="PF01844">
    <property type="entry name" value="HNH"/>
    <property type="match status" value="1"/>
</dbReference>
<dbReference type="Proteomes" id="UP001374803">
    <property type="component" value="Chromosome"/>
</dbReference>
<dbReference type="InterPro" id="IPR002711">
    <property type="entry name" value="HNH"/>
</dbReference>
<dbReference type="PANTHER" id="PTHR33877:SF1">
    <property type="entry name" value="TYPE IV METHYL-DIRECTED RESTRICTION ENZYME ECOKMCRA"/>
    <property type="match status" value="1"/>
</dbReference>
<dbReference type="InterPro" id="IPR052892">
    <property type="entry name" value="NA-targeting_endonuclease"/>
</dbReference>
<dbReference type="SMART" id="SM00507">
    <property type="entry name" value="HNHc"/>
    <property type="match status" value="1"/>
</dbReference>
<organism evidence="2 3">
    <name type="scientific">Pendulispora rubella</name>
    <dbReference type="NCBI Taxonomy" id="2741070"/>
    <lineage>
        <taxon>Bacteria</taxon>
        <taxon>Pseudomonadati</taxon>
        <taxon>Myxococcota</taxon>
        <taxon>Myxococcia</taxon>
        <taxon>Myxococcales</taxon>
        <taxon>Sorangiineae</taxon>
        <taxon>Pendulisporaceae</taxon>
        <taxon>Pendulispora</taxon>
    </lineage>
</organism>
<keyword evidence="2" id="KW-0255">Endonuclease</keyword>
<evidence type="ECO:0000259" key="1">
    <source>
        <dbReference type="SMART" id="SM00507"/>
    </source>
</evidence>
<sequence length="138" mass="15679">MNRDYVPLSLQRRVRDRARNRCEYCGISQAFQEATFHVDHVHPRSEEGPTEYENLALACVSCSLRKGARTHALDPATGARVATYNPRHDRWNEHFAVGEDMRIVGRTPSGRATVELLSMNRTLAVAIRVEEARCGRFP</sequence>
<reference evidence="2" key="1">
    <citation type="submission" date="2021-12" db="EMBL/GenBank/DDBJ databases">
        <title>Discovery of the Pendulisporaceae a myxobacterial family with distinct sporulation behavior and unique specialized metabolism.</title>
        <authorList>
            <person name="Garcia R."/>
            <person name="Popoff A."/>
            <person name="Bader C.D."/>
            <person name="Loehr J."/>
            <person name="Walesch S."/>
            <person name="Walt C."/>
            <person name="Boldt J."/>
            <person name="Bunk B."/>
            <person name="Haeckl F.J.F.P.J."/>
            <person name="Gunesch A.P."/>
            <person name="Birkelbach J."/>
            <person name="Nuebel U."/>
            <person name="Pietschmann T."/>
            <person name="Bach T."/>
            <person name="Mueller R."/>
        </authorList>
    </citation>
    <scope>NUCLEOTIDE SEQUENCE</scope>
    <source>
        <strain evidence="2">MSr11367</strain>
    </source>
</reference>
<dbReference type="PANTHER" id="PTHR33877">
    <property type="entry name" value="SLL1193 PROTEIN"/>
    <property type="match status" value="1"/>
</dbReference>
<gene>
    <name evidence="2" type="ORF">LVJ94_43005</name>
</gene>
<dbReference type="RefSeq" id="WP_394833294.1">
    <property type="nucleotide sequence ID" value="NZ_CP089929.1"/>
</dbReference>
<dbReference type="Gene3D" id="1.10.30.50">
    <property type="match status" value="1"/>
</dbReference>
<dbReference type="InterPro" id="IPR003615">
    <property type="entry name" value="HNH_nuc"/>
</dbReference>
<dbReference type="GO" id="GO:0004519">
    <property type="term" value="F:endonuclease activity"/>
    <property type="evidence" value="ECO:0007669"/>
    <property type="project" value="UniProtKB-KW"/>
</dbReference>
<protein>
    <submittedName>
        <fullName evidence="2">HNH endonuclease</fullName>
    </submittedName>
</protein>